<proteinExistence type="predicted"/>
<dbReference type="InterPro" id="IPR010031">
    <property type="entry name" value="FAD_lactone_oxidase-like"/>
</dbReference>
<dbReference type="PANTHER" id="PTHR43762">
    <property type="entry name" value="L-GULONOLACTONE OXIDASE"/>
    <property type="match status" value="1"/>
</dbReference>
<organism evidence="3 4">
    <name type="scientific">Mycobacterium yunnanensis</name>
    <dbReference type="NCBI Taxonomy" id="368477"/>
    <lineage>
        <taxon>Bacteria</taxon>
        <taxon>Bacillati</taxon>
        <taxon>Actinomycetota</taxon>
        <taxon>Actinomycetes</taxon>
        <taxon>Mycobacteriales</taxon>
        <taxon>Mycobacteriaceae</taxon>
        <taxon>Mycobacterium</taxon>
    </lineage>
</organism>
<feature type="domain" description="FAD-binding PCMH-type" evidence="2">
    <location>
        <begin position="21"/>
        <end position="189"/>
    </location>
</feature>
<comment type="caution">
    <text evidence="3">The sequence shown here is derived from an EMBL/GenBank/DDBJ whole genome shotgun (WGS) entry which is preliminary data.</text>
</comment>
<dbReference type="SUPFAM" id="SSF56176">
    <property type="entry name" value="FAD-binding/transporter-associated domain-like"/>
    <property type="match status" value="1"/>
</dbReference>
<dbReference type="Gene3D" id="3.30.70.2520">
    <property type="match status" value="1"/>
</dbReference>
<dbReference type="InterPro" id="IPR007173">
    <property type="entry name" value="ALO_C"/>
</dbReference>
<keyword evidence="1" id="KW-0560">Oxidoreductase</keyword>
<dbReference type="InterPro" id="IPR016169">
    <property type="entry name" value="FAD-bd_PCMH_sub2"/>
</dbReference>
<dbReference type="InterPro" id="IPR006094">
    <property type="entry name" value="Oxid_FAD_bind_N"/>
</dbReference>
<reference evidence="3" key="1">
    <citation type="submission" date="2020-07" db="EMBL/GenBank/DDBJ databases">
        <authorList>
            <person name="Pettersson B.M.F."/>
            <person name="Behra P.R.K."/>
            <person name="Ramesh M."/>
            <person name="Das S."/>
            <person name="Dasgupta S."/>
            <person name="Kirsebom L.A."/>
        </authorList>
    </citation>
    <scope>NUCLEOTIDE SEQUENCE</scope>
    <source>
        <strain evidence="3">DSM 44838</strain>
    </source>
</reference>
<dbReference type="Gene3D" id="3.30.465.10">
    <property type="match status" value="1"/>
</dbReference>
<gene>
    <name evidence="3" type="ORF">H7K45_09290</name>
</gene>
<keyword evidence="4" id="KW-1185">Reference proteome</keyword>
<dbReference type="InterPro" id="IPR036318">
    <property type="entry name" value="FAD-bd_PCMH-like_sf"/>
</dbReference>
<dbReference type="Gene3D" id="3.30.43.10">
    <property type="entry name" value="Uridine Diphospho-n-acetylenolpyruvylglucosamine Reductase, domain 2"/>
    <property type="match status" value="1"/>
</dbReference>
<dbReference type="GO" id="GO:0016020">
    <property type="term" value="C:membrane"/>
    <property type="evidence" value="ECO:0007669"/>
    <property type="project" value="InterPro"/>
</dbReference>
<sequence>MSQQTDISAPVHHWENWGGNQEFDFAESVTATTDDDVVAAVAAASRARQGLRVTGSGHSFTPIVQTDHTLVDVSALSGVSSVDSKGRATVRSGTRLADVGAPLWDHGLSLANQGDVDAQTISGSIATGTKGSGPLFGSLSSTVRNVRLVNGLGEIVTITEDQPDLLHAAQVSVGMLGVFLGLTLQCVPAYKLREQNAVLPFSEVEARWDSFLADYRHFSFWWLPAEGSSEMYDLGHLPPDHCVVKLLTEELATAADVEGEPGSRTGRAHLIYPDATTDARFHELEYMVPAEHGRAALDVVRDLMSTRHTDQISPVQIRWQRADEALLSAQYHRDTVSVSVSGKPGTTYEPFLRDLDRELQQFDARPHWGKVHFLTRDRVEALYPKYELFQDIRRQFDPHGIFLNPHLRELFG</sequence>
<dbReference type="PIRSF" id="PIRSF000136">
    <property type="entry name" value="LGO_GLO"/>
    <property type="match status" value="1"/>
</dbReference>
<dbReference type="RefSeq" id="WP_263995504.1">
    <property type="nucleotide sequence ID" value="NZ_JACKVK010000005.1"/>
</dbReference>
<dbReference type="Pfam" id="PF01565">
    <property type="entry name" value="FAD_binding_4"/>
    <property type="match status" value="1"/>
</dbReference>
<dbReference type="GO" id="GO:0003885">
    <property type="term" value="F:D-arabinono-1,4-lactone oxidase activity"/>
    <property type="evidence" value="ECO:0007669"/>
    <property type="project" value="InterPro"/>
</dbReference>
<dbReference type="AlphaFoldDB" id="A0A9X2Z0L0"/>
<dbReference type="InterPro" id="IPR016171">
    <property type="entry name" value="Vanillyl_alc_oxidase_C-sub2"/>
</dbReference>
<dbReference type="Proteomes" id="UP001141629">
    <property type="component" value="Unassembled WGS sequence"/>
</dbReference>
<evidence type="ECO:0000259" key="2">
    <source>
        <dbReference type="PROSITE" id="PS51387"/>
    </source>
</evidence>
<evidence type="ECO:0000256" key="1">
    <source>
        <dbReference type="ARBA" id="ARBA00023002"/>
    </source>
</evidence>
<evidence type="ECO:0000313" key="3">
    <source>
        <dbReference type="EMBL" id="MCV7420729.1"/>
    </source>
</evidence>
<dbReference type="InterPro" id="IPR016166">
    <property type="entry name" value="FAD-bd_PCMH"/>
</dbReference>
<dbReference type="PANTHER" id="PTHR43762:SF1">
    <property type="entry name" value="D-ARABINONO-1,4-LACTONE OXIDASE"/>
    <property type="match status" value="1"/>
</dbReference>
<dbReference type="Gene3D" id="1.10.45.10">
    <property type="entry name" value="Vanillyl-alcohol Oxidase, Chain A, domain 4"/>
    <property type="match status" value="1"/>
</dbReference>
<accession>A0A9X2Z0L0</accession>
<dbReference type="InterPro" id="IPR016167">
    <property type="entry name" value="FAD-bd_PCMH_sub1"/>
</dbReference>
<dbReference type="PROSITE" id="PS51387">
    <property type="entry name" value="FAD_PCMH"/>
    <property type="match status" value="1"/>
</dbReference>
<reference evidence="3" key="2">
    <citation type="journal article" date="2022" name="BMC Genomics">
        <title>Comparative genome analysis of mycobacteria focusing on tRNA and non-coding RNA.</title>
        <authorList>
            <person name="Behra P.R.K."/>
            <person name="Pettersson B.M.F."/>
            <person name="Ramesh M."/>
            <person name="Das S."/>
            <person name="Dasgupta S."/>
            <person name="Kirsebom L.A."/>
        </authorList>
    </citation>
    <scope>NUCLEOTIDE SEQUENCE</scope>
    <source>
        <strain evidence="3">DSM 44838</strain>
    </source>
</reference>
<name>A0A9X2Z0L0_9MYCO</name>
<protein>
    <submittedName>
        <fullName evidence="3">FAD-binding protein</fullName>
    </submittedName>
</protein>
<evidence type="ECO:0000313" key="4">
    <source>
        <dbReference type="Proteomes" id="UP001141629"/>
    </source>
</evidence>
<dbReference type="GO" id="GO:0071949">
    <property type="term" value="F:FAD binding"/>
    <property type="evidence" value="ECO:0007669"/>
    <property type="project" value="InterPro"/>
</dbReference>
<dbReference type="Pfam" id="PF04030">
    <property type="entry name" value="ALO"/>
    <property type="match status" value="2"/>
</dbReference>
<dbReference type="EMBL" id="JACKVK010000005">
    <property type="protein sequence ID" value="MCV7420729.1"/>
    <property type="molecule type" value="Genomic_DNA"/>
</dbReference>